<feature type="compositionally biased region" description="Polar residues" evidence="1">
    <location>
        <begin position="501"/>
        <end position="510"/>
    </location>
</feature>
<feature type="region of interest" description="Disordered" evidence="1">
    <location>
        <begin position="1"/>
        <end position="77"/>
    </location>
</feature>
<dbReference type="EMBL" id="CAEY01000437">
    <property type="status" value="NOT_ANNOTATED_CDS"/>
    <property type="molecule type" value="Genomic_DNA"/>
</dbReference>
<dbReference type="HOGENOM" id="CLU_534586_0_0_1"/>
<gene>
    <name evidence="2" type="primary">107361491</name>
</gene>
<feature type="region of interest" description="Disordered" evidence="1">
    <location>
        <begin position="384"/>
        <end position="405"/>
    </location>
</feature>
<dbReference type="OMA" id="NGHIQKD"/>
<evidence type="ECO:0000256" key="1">
    <source>
        <dbReference type="SAM" id="MobiDB-lite"/>
    </source>
</evidence>
<dbReference type="AlphaFoldDB" id="T1JQ21"/>
<name>T1JQ21_TETUR</name>
<dbReference type="OrthoDB" id="10416220at2759"/>
<organism evidence="2 3">
    <name type="scientific">Tetranychus urticae</name>
    <name type="common">Two-spotted spider mite</name>
    <dbReference type="NCBI Taxonomy" id="32264"/>
    <lineage>
        <taxon>Eukaryota</taxon>
        <taxon>Metazoa</taxon>
        <taxon>Ecdysozoa</taxon>
        <taxon>Arthropoda</taxon>
        <taxon>Chelicerata</taxon>
        <taxon>Arachnida</taxon>
        <taxon>Acari</taxon>
        <taxon>Acariformes</taxon>
        <taxon>Trombidiformes</taxon>
        <taxon>Prostigmata</taxon>
        <taxon>Eleutherengona</taxon>
        <taxon>Raphignathae</taxon>
        <taxon>Tetranychoidea</taxon>
        <taxon>Tetranychidae</taxon>
        <taxon>Tetranychus</taxon>
    </lineage>
</organism>
<proteinExistence type="predicted"/>
<feature type="compositionally biased region" description="Pro residues" evidence="1">
    <location>
        <begin position="19"/>
        <end position="29"/>
    </location>
</feature>
<reference evidence="3" key="1">
    <citation type="submission" date="2011-08" db="EMBL/GenBank/DDBJ databases">
        <authorList>
            <person name="Rombauts S."/>
        </authorList>
    </citation>
    <scope>NUCLEOTIDE SEQUENCE</scope>
    <source>
        <strain evidence="3">London</strain>
    </source>
</reference>
<evidence type="ECO:0000313" key="3">
    <source>
        <dbReference type="Proteomes" id="UP000015104"/>
    </source>
</evidence>
<feature type="region of interest" description="Disordered" evidence="1">
    <location>
        <begin position="491"/>
        <end position="510"/>
    </location>
</feature>
<accession>T1JQ21</accession>
<protein>
    <submittedName>
        <fullName evidence="2">Uncharacterized protein</fullName>
    </submittedName>
</protein>
<feature type="compositionally biased region" description="Basic and acidic residues" evidence="1">
    <location>
        <begin position="62"/>
        <end position="71"/>
    </location>
</feature>
<feature type="region of interest" description="Disordered" evidence="1">
    <location>
        <begin position="266"/>
        <end position="297"/>
    </location>
</feature>
<evidence type="ECO:0000313" key="2">
    <source>
        <dbReference type="EnsemblMetazoa" id="tetur01g01640.1"/>
    </source>
</evidence>
<keyword evidence="3" id="KW-1185">Reference proteome</keyword>
<dbReference type="EnsemblMetazoa" id="tetur01g01640.1">
    <property type="protein sequence ID" value="tetur01g01640.1"/>
    <property type="gene ID" value="tetur01g01640"/>
</dbReference>
<reference evidence="2" key="2">
    <citation type="submission" date="2015-06" db="UniProtKB">
        <authorList>
            <consortium name="EnsemblMetazoa"/>
        </authorList>
    </citation>
    <scope>IDENTIFICATION</scope>
</reference>
<sequence>MKAIEADQPNGHIQKDAQTPPPPLHPPQPLSSEELSSPSTPSAQLSELSSQLSSQIEPDQPNDLKKEKSTEEPATSAEPNKLDKLFYCLRKVGSAIQELVEEGSKDSYTSTFESYRSKEVPPNILPKVTKDFGCQKFGSVSLVHRSVGDRNPIIRSMDEYEALEQSDQRRYLISQLDAYGKQYLKIIEEKERRRRKLCHLQSEFISLMLPQFSIIHSIMAEGLRNEWQNKLKIIDELTRLLSENDERLNFSSDFFVNQSSSGINLSMSQRRANNGETENDDEYDNDEDETGTDYEEMSRNHNYFNGSILSLTDSSHREISPNDEVNNSAESLRIATERYQQIRRNAEELREDSSGVPVDLTTDSEFVNQLARACDPLAFKRSYGRKSIPPPTKYNNGTSDPASPKPPGLHKYKICLFRDGGYRCYYIGKDRSCNMRQHWLHRHGVDAPPEHFYARKDLTDTEVQKYKLKYEVQKSNFPKNRDPLMSTIFQQSPAKRLKLSPTHQENTPQA</sequence>
<feature type="compositionally biased region" description="Acidic residues" evidence="1">
    <location>
        <begin position="277"/>
        <end position="295"/>
    </location>
</feature>
<dbReference type="Proteomes" id="UP000015104">
    <property type="component" value="Unassembled WGS sequence"/>
</dbReference>
<dbReference type="KEGG" id="tut:107361491"/>
<feature type="compositionally biased region" description="Low complexity" evidence="1">
    <location>
        <begin position="30"/>
        <end position="55"/>
    </location>
</feature>